<reference evidence="1" key="2">
    <citation type="submission" date="2021-04" db="EMBL/GenBank/DDBJ databases">
        <authorList>
            <person name="Gilroy R."/>
        </authorList>
    </citation>
    <scope>NUCLEOTIDE SEQUENCE</scope>
    <source>
        <strain evidence="1">ChiGjej3B3-11674</strain>
    </source>
</reference>
<accession>A0A9D2R3A6</accession>
<gene>
    <name evidence="1" type="ORF">H9911_02965</name>
</gene>
<comment type="caution">
    <text evidence="1">The sequence shown here is derived from an EMBL/GenBank/DDBJ whole genome shotgun (WGS) entry which is preliminary data.</text>
</comment>
<reference evidence="1" key="1">
    <citation type="journal article" date="2021" name="PeerJ">
        <title>Extensive microbial diversity within the chicken gut microbiome revealed by metagenomics and culture.</title>
        <authorList>
            <person name="Gilroy R."/>
            <person name="Ravi A."/>
            <person name="Getino M."/>
            <person name="Pursley I."/>
            <person name="Horton D.L."/>
            <person name="Alikhan N.F."/>
            <person name="Baker D."/>
            <person name="Gharbi K."/>
            <person name="Hall N."/>
            <person name="Watson M."/>
            <person name="Adriaenssens E.M."/>
            <person name="Foster-Nyarko E."/>
            <person name="Jarju S."/>
            <person name="Secka A."/>
            <person name="Antonio M."/>
            <person name="Oren A."/>
            <person name="Chaudhuri R.R."/>
            <person name="La Ragione R."/>
            <person name="Hildebrand F."/>
            <person name="Pallen M.J."/>
        </authorList>
    </citation>
    <scope>NUCLEOTIDE SEQUENCE</scope>
    <source>
        <strain evidence="1">ChiGjej3B3-11674</strain>
    </source>
</reference>
<dbReference type="Proteomes" id="UP000823897">
    <property type="component" value="Unassembled WGS sequence"/>
</dbReference>
<organism evidence="1 2">
    <name type="scientific">Candidatus Mediterraneibacter tabaqchaliae</name>
    <dbReference type="NCBI Taxonomy" id="2838689"/>
    <lineage>
        <taxon>Bacteria</taxon>
        <taxon>Bacillati</taxon>
        <taxon>Bacillota</taxon>
        <taxon>Clostridia</taxon>
        <taxon>Lachnospirales</taxon>
        <taxon>Lachnospiraceae</taxon>
        <taxon>Mediterraneibacter</taxon>
    </lineage>
</organism>
<dbReference type="EMBL" id="DWUV01000057">
    <property type="protein sequence ID" value="HJD33489.1"/>
    <property type="molecule type" value="Genomic_DNA"/>
</dbReference>
<evidence type="ECO:0000313" key="1">
    <source>
        <dbReference type="EMBL" id="HJD33489.1"/>
    </source>
</evidence>
<dbReference type="AlphaFoldDB" id="A0A9D2R3A6"/>
<proteinExistence type="predicted"/>
<evidence type="ECO:0000313" key="2">
    <source>
        <dbReference type="Proteomes" id="UP000823897"/>
    </source>
</evidence>
<sequence length="91" mass="9696">MKKQYQKPIVVVESFALAEHVAACGDTTVAGGNAFGKPNLRDETAGCEFILNDGITTLFIDSDQCSMITDPDNMIIGCYNTPDGTNSVFAS</sequence>
<protein>
    <submittedName>
        <fullName evidence="1">Uncharacterized protein</fullName>
    </submittedName>
</protein>
<name>A0A9D2R3A6_9FIRM</name>